<dbReference type="PANTHER" id="PTHR42734:SF19">
    <property type="entry name" value="IRON COMPOUNDS ABC TRANSPORTER, ATP-BINDING PROTEIN"/>
    <property type="match status" value="1"/>
</dbReference>
<dbReference type="KEGG" id="mmad:MMJJ_08640"/>
<reference evidence="6 9" key="3">
    <citation type="submission" date="2020-07" db="EMBL/GenBank/DDBJ databases">
        <title>Genomic Encyclopedia of Type Strains, Phase IV (KMG-V): Genome sequencing to study the core and pangenomes of soil and plant-associated prokaryotes.</title>
        <authorList>
            <person name="Whitman W."/>
        </authorList>
    </citation>
    <scope>NUCLEOTIDE SEQUENCE [LARGE SCALE GENOMIC DNA]</scope>
    <source>
        <strain evidence="6 9">C13</strain>
        <strain evidence="7 10">D1</strain>
    </source>
</reference>
<protein>
    <submittedName>
        <fullName evidence="6">Iron complex transport system ATP-binding protein</fullName>
    </submittedName>
    <submittedName>
        <fullName evidence="5">Putative siderophore transport system ATP-binding protein YusV</fullName>
    </submittedName>
</protein>
<keyword evidence="1" id="KW-0813">Transport</keyword>
<reference evidence="8" key="1">
    <citation type="journal article" date="2018" name="Genome Announc.">
        <title>Complete Genome Sequence of the Methanococcus maripaludis Type Strain JJ (DSM 2067), a Model for Selenoprotein Synthesis in Archaea.</title>
        <authorList>
            <person name="Poehlein A."/>
            <person name="Heym D."/>
            <person name="Quitzke V."/>
            <person name="Fersch J."/>
            <person name="Daniel R."/>
            <person name="Rother M."/>
        </authorList>
    </citation>
    <scope>NUCLEOTIDE SEQUENCE [LARGE SCALE GENOMIC DNA]</scope>
    <source>
        <strain evidence="8">DSM 2067</strain>
    </source>
</reference>
<dbReference type="Proteomes" id="UP000567099">
    <property type="component" value="Unassembled WGS sequence"/>
</dbReference>
<evidence type="ECO:0000313" key="5">
    <source>
        <dbReference type="EMBL" id="AVB76274.1"/>
    </source>
</evidence>
<dbReference type="PANTHER" id="PTHR42734">
    <property type="entry name" value="METAL TRANSPORT SYSTEM ATP-BINDING PROTEIN TM_0124-RELATED"/>
    <property type="match status" value="1"/>
</dbReference>
<dbReference type="GO" id="GO:0016887">
    <property type="term" value="F:ATP hydrolysis activity"/>
    <property type="evidence" value="ECO:0007669"/>
    <property type="project" value="InterPro"/>
</dbReference>
<evidence type="ECO:0000256" key="1">
    <source>
        <dbReference type="ARBA" id="ARBA00022448"/>
    </source>
</evidence>
<proteinExistence type="predicted"/>
<dbReference type="PROSITE" id="PS50893">
    <property type="entry name" value="ABC_TRANSPORTER_2"/>
    <property type="match status" value="1"/>
</dbReference>
<dbReference type="Proteomes" id="UP000590564">
    <property type="component" value="Unassembled WGS sequence"/>
</dbReference>
<dbReference type="CDD" id="cd03214">
    <property type="entry name" value="ABC_Iron-Siderophores_B12_Hemin"/>
    <property type="match status" value="1"/>
</dbReference>
<dbReference type="Pfam" id="PF00005">
    <property type="entry name" value="ABC_tran"/>
    <property type="match status" value="1"/>
</dbReference>
<dbReference type="InterPro" id="IPR050153">
    <property type="entry name" value="Metal_Ion_Import_ABC"/>
</dbReference>
<dbReference type="RefSeq" id="WP_104837831.1">
    <property type="nucleotide sequence ID" value="NZ_CP026606.1"/>
</dbReference>
<evidence type="ECO:0000313" key="7">
    <source>
        <dbReference type="EMBL" id="MBB6497546.1"/>
    </source>
</evidence>
<accession>A0A2L1CA93</accession>
<evidence type="ECO:0000259" key="4">
    <source>
        <dbReference type="PROSITE" id="PS50893"/>
    </source>
</evidence>
<dbReference type="Gene3D" id="3.40.50.300">
    <property type="entry name" value="P-loop containing nucleotide triphosphate hydrolases"/>
    <property type="match status" value="1"/>
</dbReference>
<evidence type="ECO:0000313" key="10">
    <source>
        <dbReference type="Proteomes" id="UP000590564"/>
    </source>
</evidence>
<keyword evidence="2" id="KW-0547">Nucleotide-binding</keyword>
<reference evidence="5" key="2">
    <citation type="submission" date="2018-02" db="EMBL/GenBank/DDBJ databases">
        <title>Complete genome sequence of the Methanococcus maripaludis type strain JJ (DSM 2067), a model for selenoprotein synthesis in Archaea.</title>
        <authorList>
            <person name="Poehlein A."/>
            <person name="Heym D."/>
            <person name="Quitzke V."/>
            <person name="Fersch J."/>
            <person name="Daniel R."/>
            <person name="Rother M."/>
        </authorList>
    </citation>
    <scope>NUCLEOTIDE SEQUENCE [LARGE SCALE GENOMIC DNA]</scope>
    <source>
        <strain evidence="5">DSM 2067</strain>
    </source>
</reference>
<dbReference type="Proteomes" id="UP000239462">
    <property type="component" value="Chromosome"/>
</dbReference>
<dbReference type="EMBL" id="JACHED010000003">
    <property type="protein sequence ID" value="MBB6497546.1"/>
    <property type="molecule type" value="Genomic_DNA"/>
</dbReference>
<dbReference type="GO" id="GO:0005524">
    <property type="term" value="F:ATP binding"/>
    <property type="evidence" value="ECO:0007669"/>
    <property type="project" value="UniProtKB-KW"/>
</dbReference>
<dbReference type="GeneID" id="36101950"/>
<evidence type="ECO:0000313" key="8">
    <source>
        <dbReference type="Proteomes" id="UP000239462"/>
    </source>
</evidence>
<organism evidence="5 8">
    <name type="scientific">Methanococcus maripaludis</name>
    <name type="common">Methanococcus deltae</name>
    <dbReference type="NCBI Taxonomy" id="39152"/>
    <lineage>
        <taxon>Archaea</taxon>
        <taxon>Methanobacteriati</taxon>
        <taxon>Methanobacteriota</taxon>
        <taxon>Methanomada group</taxon>
        <taxon>Methanococci</taxon>
        <taxon>Methanococcales</taxon>
        <taxon>Methanococcaceae</taxon>
        <taxon>Methanococcus</taxon>
    </lineage>
</organism>
<keyword evidence="3 5" id="KW-0067">ATP-binding</keyword>
<sequence length="260" mass="29321">MLNIENINFNYGKNKILNDCSFKLDSGIGCILGPNGAGKSTILKCISGIVPVKSGSIIIDGEKTTQMNYKDRSRLISYSPQEFSINFPYTVFEVVLMGRNPHVNFLRGPSKKDEQKVTEILKLLKISHLKDKEFISLSGGQKRLVMVATALIQDAKLMIFDEPTSFLDYKNQYLVLSVIEKISKEMDKTVLLSLHDPNLAFLFCDNLFLMKNGKILSEIADKNSVCPENFQELYGINTKFADIFGQKVVLPDKDYLKTMI</sequence>
<dbReference type="InterPro" id="IPR003593">
    <property type="entry name" value="AAA+_ATPase"/>
</dbReference>
<dbReference type="InterPro" id="IPR003439">
    <property type="entry name" value="ABC_transporter-like_ATP-bd"/>
</dbReference>
<dbReference type="AlphaFoldDB" id="A0A2L1CA93"/>
<evidence type="ECO:0000313" key="9">
    <source>
        <dbReference type="Proteomes" id="UP000567099"/>
    </source>
</evidence>
<evidence type="ECO:0000313" key="6">
    <source>
        <dbReference type="EMBL" id="MBA2864696.1"/>
    </source>
</evidence>
<name>A0A2L1CA93_METMI</name>
<evidence type="ECO:0000256" key="2">
    <source>
        <dbReference type="ARBA" id="ARBA00022741"/>
    </source>
</evidence>
<dbReference type="SUPFAM" id="SSF52540">
    <property type="entry name" value="P-loop containing nucleoside triphosphate hydrolases"/>
    <property type="match status" value="1"/>
</dbReference>
<dbReference type="EMBL" id="CP026606">
    <property type="protein sequence ID" value="AVB76274.1"/>
    <property type="molecule type" value="Genomic_DNA"/>
</dbReference>
<feature type="domain" description="ABC transporter" evidence="4">
    <location>
        <begin position="2"/>
        <end position="237"/>
    </location>
</feature>
<dbReference type="FunFam" id="3.40.50.300:FF:000134">
    <property type="entry name" value="Iron-enterobactin ABC transporter ATP-binding protein"/>
    <property type="match status" value="1"/>
</dbReference>
<dbReference type="SMART" id="SM00382">
    <property type="entry name" value="AAA"/>
    <property type="match status" value="1"/>
</dbReference>
<dbReference type="InterPro" id="IPR017871">
    <property type="entry name" value="ABC_transporter-like_CS"/>
</dbReference>
<evidence type="ECO:0000256" key="3">
    <source>
        <dbReference type="ARBA" id="ARBA00022840"/>
    </source>
</evidence>
<gene>
    <name evidence="5" type="primary">yusV_2</name>
    <name evidence="6" type="ORF">HNP94_001718</name>
    <name evidence="7" type="ORF">HNP96_001589</name>
    <name evidence="5" type="ORF">MMJJ_08640</name>
</gene>
<dbReference type="PROSITE" id="PS00211">
    <property type="entry name" value="ABC_TRANSPORTER_1"/>
    <property type="match status" value="1"/>
</dbReference>
<dbReference type="EMBL" id="JACDUO010000002">
    <property type="protein sequence ID" value="MBA2864696.1"/>
    <property type="molecule type" value="Genomic_DNA"/>
</dbReference>
<dbReference type="InterPro" id="IPR027417">
    <property type="entry name" value="P-loop_NTPase"/>
</dbReference>